<comment type="caution">
    <text evidence="2">The sequence shown here is derived from an EMBL/GenBank/DDBJ whole genome shotgun (WGS) entry which is preliminary data.</text>
</comment>
<sequence length="985" mass="112273">MATYKRTIKNIEGEHELGNIKDVKAYRIVEEKDLPEVHGKGYVLEHIKTKARVLIIENDDVNKVFNIGFRTPPYDDSGIPHIIEHSVLCGSKKYPVKDPFVELAKGSLNTFLNAMTYSDKTVYPIASFNQKDFENIMSVYLDAVFYPDIYIHDEIMKQEGWHYELDSVDGDLKYNGVVYNEMKGVYSSPESIMYREIESLLMPDTPYGNDSGGDPVSIPTLTLERFRDFHRTYYHPSNSYIYLYGDCDMAKELEFIDEEYLSHYDYKEIDSAIPLQKPFDEMKDITMEYSIADTDPEENNSILTYSKITGLSTEKKKVTALEILEYVLMDAPGAVLKKALTDAGIGEEVYSSFDNGCQQTTFSIIARGADKNDKDRFIKIIDDTFEELSHGIDKDAVEAAINKFEFKHKEANFGRFPKGLMYGLDAFNSWLYDDTKALMFFEMNDVYKELREDLQNGYFEQIIKECFIDNTFGLYLTMNPKKGLDQENEKKIADELAAYKATLSREELEKIVEDTKALKEYQATPSSAEDLAKVPLLSIDDIDKEAEKLKNVESEIGGLSVVSHDIFTNGIGYLRFYFNINDIDNDLVPYLAVLSCLFKYIDTEKHTYGQLSNEIDSNIGGIEFDMVGYASDTDIKKFFYVSMKALYEKLPYAVELMKEILFSSKIDDRKRLKELLTEEKSSMKNGMAASGHVTAYTRAMSYIDEGARFTDETCGIAYYEFLCDIVDHFDEKYDNIIEKLQYALAEVLRKGALTVSYTGDQDVTDLLEESFADLGKALSTRPAHKDVKPFEKNLQNEGFKTASQVQYVAIAGNFENAGYKYDSSLSVLKIIFSYGYLWENVRVKGGAYGAMCSFLRNGTCYMSSYRDPNLMETYDIFKNAYKFVENFECSDRDMTKYIIGTMAQIDAPTTPVAEGISHMARYFMGVTDEQIQRERDKILSTDRDAIRALAPLVKAVTDSGIICAIGGESKIEENKDNFKEVLAIF</sequence>
<dbReference type="InterPro" id="IPR055130">
    <property type="entry name" value="PreP_C"/>
</dbReference>
<dbReference type="GO" id="GO:0046872">
    <property type="term" value="F:metal ion binding"/>
    <property type="evidence" value="ECO:0007669"/>
    <property type="project" value="InterPro"/>
</dbReference>
<dbReference type="PANTHER" id="PTHR43016">
    <property type="entry name" value="PRESEQUENCE PROTEASE"/>
    <property type="match status" value="1"/>
</dbReference>
<reference evidence="2 3" key="1">
    <citation type="submission" date="2018-08" db="EMBL/GenBank/DDBJ databases">
        <title>A genome reference for cultivated species of the human gut microbiota.</title>
        <authorList>
            <person name="Zou Y."/>
            <person name="Xue W."/>
            <person name="Luo G."/>
        </authorList>
    </citation>
    <scope>NUCLEOTIDE SEQUENCE [LARGE SCALE GENOMIC DNA]</scope>
    <source>
        <strain evidence="2 3">AF22-21</strain>
    </source>
</reference>
<dbReference type="Pfam" id="PF22516">
    <property type="entry name" value="PreP_C"/>
    <property type="match status" value="1"/>
</dbReference>
<proteinExistence type="predicted"/>
<gene>
    <name evidence="2" type="ORF">DWX94_07720</name>
</gene>
<dbReference type="Proteomes" id="UP000283295">
    <property type="component" value="Unassembled WGS sequence"/>
</dbReference>
<dbReference type="InterPro" id="IPR013578">
    <property type="entry name" value="Peptidase_M16C_assoc"/>
</dbReference>
<evidence type="ECO:0000313" key="3">
    <source>
        <dbReference type="Proteomes" id="UP000283295"/>
    </source>
</evidence>
<dbReference type="Pfam" id="PF00675">
    <property type="entry name" value="Peptidase_M16"/>
    <property type="match status" value="1"/>
</dbReference>
<accession>A0A3R6A0H2</accession>
<protein>
    <submittedName>
        <fullName evidence="2">Insulinase family protein</fullName>
    </submittedName>
</protein>
<dbReference type="InterPro" id="IPR011249">
    <property type="entry name" value="Metalloenz_LuxS/M16"/>
</dbReference>
<dbReference type="InterPro" id="IPR007863">
    <property type="entry name" value="Peptidase_M16_C"/>
</dbReference>
<dbReference type="EMBL" id="QRVK01000016">
    <property type="protein sequence ID" value="RGS42790.1"/>
    <property type="molecule type" value="Genomic_DNA"/>
</dbReference>
<feature type="domain" description="Peptidase M16C associated" evidence="1">
    <location>
        <begin position="478"/>
        <end position="725"/>
    </location>
</feature>
<dbReference type="Pfam" id="PF08367">
    <property type="entry name" value="M16C_assoc"/>
    <property type="match status" value="1"/>
</dbReference>
<dbReference type="GO" id="GO:0004222">
    <property type="term" value="F:metalloendopeptidase activity"/>
    <property type="evidence" value="ECO:0007669"/>
    <property type="project" value="TreeGrafter"/>
</dbReference>
<evidence type="ECO:0000259" key="1">
    <source>
        <dbReference type="SMART" id="SM01264"/>
    </source>
</evidence>
<dbReference type="InterPro" id="IPR011765">
    <property type="entry name" value="Pept_M16_N"/>
</dbReference>
<dbReference type="SUPFAM" id="SSF63411">
    <property type="entry name" value="LuxS/MPP-like metallohydrolase"/>
    <property type="match status" value="4"/>
</dbReference>
<organism evidence="2 3">
    <name type="scientific">Coprococcus eutactus</name>
    <dbReference type="NCBI Taxonomy" id="33043"/>
    <lineage>
        <taxon>Bacteria</taxon>
        <taxon>Bacillati</taxon>
        <taxon>Bacillota</taxon>
        <taxon>Clostridia</taxon>
        <taxon>Lachnospirales</taxon>
        <taxon>Lachnospiraceae</taxon>
        <taxon>Coprococcus</taxon>
    </lineage>
</organism>
<dbReference type="AlphaFoldDB" id="A0A3R6A0H2"/>
<dbReference type="Gene3D" id="3.30.830.10">
    <property type="entry name" value="Metalloenzyme, LuxS/M16 peptidase-like"/>
    <property type="match status" value="4"/>
</dbReference>
<dbReference type="OrthoDB" id="9762027at2"/>
<dbReference type="PANTHER" id="PTHR43016:SF13">
    <property type="entry name" value="PRESEQUENCE PROTEASE, MITOCHONDRIAL"/>
    <property type="match status" value="1"/>
</dbReference>
<dbReference type="Pfam" id="PF05193">
    <property type="entry name" value="Peptidase_M16_C"/>
    <property type="match status" value="1"/>
</dbReference>
<name>A0A3R6A0H2_9FIRM</name>
<evidence type="ECO:0000313" key="2">
    <source>
        <dbReference type="EMBL" id="RGS42790.1"/>
    </source>
</evidence>
<dbReference type="FunFam" id="3.30.830.10:FF:000034">
    <property type="entry name" value="presequence protease 1, chloroplastic/mitochondrial"/>
    <property type="match status" value="1"/>
</dbReference>
<dbReference type="GO" id="GO:0016485">
    <property type="term" value="P:protein processing"/>
    <property type="evidence" value="ECO:0007669"/>
    <property type="project" value="TreeGrafter"/>
</dbReference>
<dbReference type="SMART" id="SM01264">
    <property type="entry name" value="M16C_associated"/>
    <property type="match status" value="1"/>
</dbReference>